<dbReference type="Pfam" id="PF01734">
    <property type="entry name" value="Patatin"/>
    <property type="match status" value="1"/>
</dbReference>
<evidence type="ECO:0000256" key="1">
    <source>
        <dbReference type="ARBA" id="ARBA00023098"/>
    </source>
</evidence>
<protein>
    <recommendedName>
        <fullName evidence="3">Patatin</fullName>
        <ecNumber evidence="3">3.1.1.-</ecNumber>
    </recommendedName>
</protein>
<comment type="domain">
    <text evidence="3">The nitrogen atoms of the two glycine residues in the GGXR motif define the oxyanion hole, and stabilize the oxyanion that forms during the nucleophilic attack by the catalytic serine during substrate cleavage.</text>
</comment>
<dbReference type="OMA" id="VWADQNQ"/>
<accession>A0A0D3DKQ1</accession>
<evidence type="ECO:0000256" key="2">
    <source>
        <dbReference type="PROSITE-ProRule" id="PRU01161"/>
    </source>
</evidence>
<comment type="function">
    <text evidence="3">Lipolytic acyl hydrolase (LAH).</text>
</comment>
<dbReference type="GO" id="GO:0004806">
    <property type="term" value="F:triacylglycerol lipase activity"/>
    <property type="evidence" value="ECO:0007669"/>
    <property type="project" value="TreeGrafter"/>
</dbReference>
<reference evidence="5" key="2">
    <citation type="submission" date="2015-03" db="UniProtKB">
        <authorList>
            <consortium name="EnsemblPlants"/>
        </authorList>
    </citation>
    <scope>IDENTIFICATION</scope>
</reference>
<dbReference type="GO" id="GO:0019433">
    <property type="term" value="P:triglyceride catabolic process"/>
    <property type="evidence" value="ECO:0007669"/>
    <property type="project" value="TreeGrafter"/>
</dbReference>
<dbReference type="FunFam" id="3.40.1090.10:FF:000028">
    <property type="entry name" value="Patatin"/>
    <property type="match status" value="1"/>
</dbReference>
<dbReference type="AlphaFoldDB" id="A0A0D3DKQ1"/>
<dbReference type="GO" id="GO:0016020">
    <property type="term" value="C:membrane"/>
    <property type="evidence" value="ECO:0007669"/>
    <property type="project" value="TreeGrafter"/>
</dbReference>
<keyword evidence="2 3" id="KW-0442">Lipid degradation</keyword>
<dbReference type="InterPro" id="IPR016035">
    <property type="entry name" value="Acyl_Trfase/lysoPLipase"/>
</dbReference>
<reference evidence="5 6" key="1">
    <citation type="journal article" date="2014" name="Genome Biol.">
        <title>Transcriptome and methylome profiling reveals relics of genome dominance in the mesopolyploid Brassica oleracea.</title>
        <authorList>
            <person name="Parkin I.A."/>
            <person name="Koh C."/>
            <person name="Tang H."/>
            <person name="Robinson S.J."/>
            <person name="Kagale S."/>
            <person name="Clarke W.E."/>
            <person name="Town C.D."/>
            <person name="Nixon J."/>
            <person name="Krishnakumar V."/>
            <person name="Bidwell S.L."/>
            <person name="Denoeud F."/>
            <person name="Belcram H."/>
            <person name="Links M.G."/>
            <person name="Just J."/>
            <person name="Clarke C."/>
            <person name="Bender T."/>
            <person name="Huebert T."/>
            <person name="Mason A.S."/>
            <person name="Pires J.C."/>
            <person name="Barker G."/>
            <person name="Moore J."/>
            <person name="Walley P.G."/>
            <person name="Manoli S."/>
            <person name="Batley J."/>
            <person name="Edwards D."/>
            <person name="Nelson M.N."/>
            <person name="Wang X."/>
            <person name="Paterson A.H."/>
            <person name="King G."/>
            <person name="Bancroft I."/>
            <person name="Chalhoub B."/>
            <person name="Sharpe A.G."/>
        </authorList>
    </citation>
    <scope>NUCLEOTIDE SEQUENCE</scope>
    <source>
        <strain evidence="5 6">cv. TO1000</strain>
    </source>
</reference>
<dbReference type="SUPFAM" id="SSF52151">
    <property type="entry name" value="FabD/lysophospholipase-like"/>
    <property type="match status" value="1"/>
</dbReference>
<feature type="short sequence motif" description="DGA/G" evidence="2">
    <location>
        <begin position="288"/>
        <end position="290"/>
    </location>
</feature>
<feature type="domain" description="PNPLA" evidence="4">
    <location>
        <begin position="90"/>
        <end position="302"/>
    </location>
</feature>
<dbReference type="eggNOG" id="KOG3773">
    <property type="taxonomic scope" value="Eukaryota"/>
</dbReference>
<comment type="caution">
    <text evidence="2">Lacks conserved residue(s) required for the propagation of feature annotation.</text>
</comment>
<dbReference type="PANTHER" id="PTHR12406">
    <property type="entry name" value="CALCIUM-INDEPENDENT PHOSPHOLIPASE A2 IPLA2 -RELATED"/>
    <property type="match status" value="1"/>
</dbReference>
<dbReference type="InterPro" id="IPR002641">
    <property type="entry name" value="PNPLA_dom"/>
</dbReference>
<dbReference type="STRING" id="109376.A0A0D3DKQ1"/>
<dbReference type="GO" id="GO:0055088">
    <property type="term" value="P:lipid homeostasis"/>
    <property type="evidence" value="ECO:0007669"/>
    <property type="project" value="TreeGrafter"/>
</dbReference>
<feature type="short sequence motif" description="GXSXG" evidence="2">
    <location>
        <begin position="123"/>
        <end position="127"/>
    </location>
</feature>
<dbReference type="GO" id="GO:0005811">
    <property type="term" value="C:lipid droplet"/>
    <property type="evidence" value="ECO:0007669"/>
    <property type="project" value="TreeGrafter"/>
</dbReference>
<organism evidence="5 6">
    <name type="scientific">Brassica oleracea var. oleracea</name>
    <dbReference type="NCBI Taxonomy" id="109376"/>
    <lineage>
        <taxon>Eukaryota</taxon>
        <taxon>Viridiplantae</taxon>
        <taxon>Streptophyta</taxon>
        <taxon>Embryophyta</taxon>
        <taxon>Tracheophyta</taxon>
        <taxon>Spermatophyta</taxon>
        <taxon>Magnoliopsida</taxon>
        <taxon>eudicotyledons</taxon>
        <taxon>Gunneridae</taxon>
        <taxon>Pentapetalae</taxon>
        <taxon>rosids</taxon>
        <taxon>malvids</taxon>
        <taxon>Brassicales</taxon>
        <taxon>Brassicaceae</taxon>
        <taxon>Brassiceae</taxon>
        <taxon>Brassica</taxon>
    </lineage>
</organism>
<dbReference type="InterPro" id="IPR033562">
    <property type="entry name" value="PLPL"/>
</dbReference>
<evidence type="ECO:0000259" key="4">
    <source>
        <dbReference type="PROSITE" id="PS51635"/>
    </source>
</evidence>
<name>A0A0D3DKQ1_BRAOL</name>
<sequence length="386" mass="42041">MAISLLPRPFISLRTSKSFDLSPRVFSLRLSCSSSSNGSAGNQQVSSNPEKRSFAAATGDMFIGVASRLLKRVKDVEAEKERRVITSPGFSFSAAGLLFPYHLGVAQLLIEKGYIKDTTPLAGASAGAVVCAVITSGSSMWEALEATKVLADDCRRNGTAFRLGFMSETQGGDIVDPSQCDFRLSSESLWRNYYRMIFILGPMAEFVVKEAAFPFNPKGFLFRFDFSDHHSTGILVAITQVLWKPRGLLVDQFDSKSDLINAVHTSSFIPGYLAPRPVTMFRNRVCVDGGLTLFMPPSAAAKTVRVCAFSASSFKLKGIGISPDCNPLNRATARQLLKWALEPAEDEVLDRLFELGYADAATWSEISPVDELVYDDSPAAQAIQAS</sequence>
<comment type="similarity">
    <text evidence="3">Belongs to the patatin family.</text>
</comment>
<dbReference type="EC" id="3.1.1.-" evidence="3"/>
<evidence type="ECO:0000256" key="3">
    <source>
        <dbReference type="RuleBase" id="RU361262"/>
    </source>
</evidence>
<keyword evidence="2 3" id="KW-0378">Hydrolase</keyword>
<dbReference type="CDD" id="cd07224">
    <property type="entry name" value="Pat_like"/>
    <property type="match status" value="1"/>
</dbReference>
<evidence type="ECO:0000313" key="5">
    <source>
        <dbReference type="EnsemblPlants" id="Bo8g027400.1"/>
    </source>
</evidence>
<feature type="active site" description="Nucleophile" evidence="2">
    <location>
        <position position="125"/>
    </location>
</feature>
<dbReference type="HOGENOM" id="CLU_018371_2_1_1"/>
<evidence type="ECO:0000313" key="6">
    <source>
        <dbReference type="Proteomes" id="UP000032141"/>
    </source>
</evidence>
<dbReference type="Gene3D" id="3.40.1090.10">
    <property type="entry name" value="Cytosolic phospholipase A2 catalytic domain"/>
    <property type="match status" value="1"/>
</dbReference>
<keyword evidence="6" id="KW-1185">Reference proteome</keyword>
<proteinExistence type="inferred from homology"/>
<dbReference type="EnsemblPlants" id="Bo8g027400.1">
    <property type="protein sequence ID" value="Bo8g027400.1"/>
    <property type="gene ID" value="Bo8g027400"/>
</dbReference>
<dbReference type="Proteomes" id="UP000032141">
    <property type="component" value="Chromosome C8"/>
</dbReference>
<keyword evidence="1 2" id="KW-0443">Lipid metabolism</keyword>
<dbReference type="Gramene" id="Bo8g027400.1">
    <property type="protein sequence ID" value="Bo8g027400.1"/>
    <property type="gene ID" value="Bo8g027400"/>
</dbReference>
<dbReference type="PANTHER" id="PTHR12406:SF43">
    <property type="entry name" value="PNPLA DOMAIN-CONTAINING PROTEIN"/>
    <property type="match status" value="1"/>
</dbReference>
<dbReference type="GO" id="GO:0005737">
    <property type="term" value="C:cytoplasm"/>
    <property type="evidence" value="ECO:0007669"/>
    <property type="project" value="TreeGrafter"/>
</dbReference>
<dbReference type="PROSITE" id="PS51635">
    <property type="entry name" value="PNPLA"/>
    <property type="match status" value="1"/>
</dbReference>
<feature type="active site" description="Proton acceptor" evidence="2">
    <location>
        <position position="288"/>
    </location>
</feature>